<name>A0A858JMF5_9PROT</name>
<sequence length="193" mass="21017">MWAATAHAAGTASYPAPLTDARSTAHAWGVETRITSAVPCRVAFGINQTTFMAHVPEMVRAGLFSTQVTPALRQAAPHYLMNAMQTDVTPGFVHALFTQRGAPARCHFTWSYTAPDGRSHPMLDFDFTRQAHDRIDWTHMELGAMTSDMQNPVVDPIFDALVNQETVDVTIALAHGPDPADLPPPDQKPGMVP</sequence>
<dbReference type="EMBL" id="CP050139">
    <property type="protein sequence ID" value="QIP36862.1"/>
    <property type="molecule type" value="Genomic_DNA"/>
</dbReference>
<protein>
    <submittedName>
        <fullName evidence="1">Uncharacterized protein</fullName>
    </submittedName>
</protein>
<accession>A0A858JMF5</accession>
<keyword evidence="2" id="KW-1185">Reference proteome</keyword>
<gene>
    <name evidence="1" type="ORF">GWK63_01525</name>
</gene>
<evidence type="ECO:0000313" key="1">
    <source>
        <dbReference type="EMBL" id="QIP36862.1"/>
    </source>
</evidence>
<organism evidence="1 2">
    <name type="scientific">Komagataeibacter rhaeticus</name>
    <dbReference type="NCBI Taxonomy" id="215221"/>
    <lineage>
        <taxon>Bacteria</taxon>
        <taxon>Pseudomonadati</taxon>
        <taxon>Pseudomonadota</taxon>
        <taxon>Alphaproteobacteria</taxon>
        <taxon>Acetobacterales</taxon>
        <taxon>Acetobacteraceae</taxon>
        <taxon>Komagataeibacter</taxon>
    </lineage>
</organism>
<proteinExistence type="predicted"/>
<dbReference type="AlphaFoldDB" id="A0A858JMF5"/>
<dbReference type="Proteomes" id="UP000502533">
    <property type="component" value="Chromosome"/>
</dbReference>
<evidence type="ECO:0000313" key="2">
    <source>
        <dbReference type="Proteomes" id="UP000502533"/>
    </source>
</evidence>
<reference evidence="1 2" key="1">
    <citation type="submission" date="2020-03" db="EMBL/GenBank/DDBJ databases">
        <title>Isolation of cellulose-producing strains, genome characterization and application of the synthesized cellulose films as an economical and sustainable material for piezoelectric sensor construction.</title>
        <authorList>
            <person name="Mangayil R.K."/>
        </authorList>
    </citation>
    <scope>NUCLEOTIDE SEQUENCE [LARGE SCALE GENOMIC DNA]</scope>
    <source>
        <strain evidence="1 2">ENS 9a1a</strain>
    </source>
</reference>
<dbReference type="KEGG" id="kre:GWK63_01525"/>